<reference evidence="1" key="1">
    <citation type="journal article" date="2013" name="Nat. Commun.">
        <title>Whole-genome sequencing of Oryza brachyantha reveals mechanisms underlying Oryza genome evolution.</title>
        <authorList>
            <person name="Chen J."/>
            <person name="Huang Q."/>
            <person name="Gao D."/>
            <person name="Wang J."/>
            <person name="Lang Y."/>
            <person name="Liu T."/>
            <person name="Li B."/>
            <person name="Bai Z."/>
            <person name="Luis Goicoechea J."/>
            <person name="Liang C."/>
            <person name="Chen C."/>
            <person name="Zhang W."/>
            <person name="Sun S."/>
            <person name="Liao Y."/>
            <person name="Zhang X."/>
            <person name="Yang L."/>
            <person name="Song C."/>
            <person name="Wang M."/>
            <person name="Shi J."/>
            <person name="Liu G."/>
            <person name="Liu J."/>
            <person name="Zhou H."/>
            <person name="Zhou W."/>
            <person name="Yu Q."/>
            <person name="An N."/>
            <person name="Chen Y."/>
            <person name="Cai Q."/>
            <person name="Wang B."/>
            <person name="Liu B."/>
            <person name="Min J."/>
            <person name="Huang Y."/>
            <person name="Wu H."/>
            <person name="Li Z."/>
            <person name="Zhang Y."/>
            <person name="Yin Y."/>
            <person name="Song W."/>
            <person name="Jiang J."/>
            <person name="Jackson S.A."/>
            <person name="Wing R.A."/>
            <person name="Wang J."/>
            <person name="Chen M."/>
        </authorList>
    </citation>
    <scope>NUCLEOTIDE SEQUENCE [LARGE SCALE GENOMIC DNA]</scope>
    <source>
        <strain evidence="1">cv. IRGC 101232</strain>
    </source>
</reference>
<evidence type="ECO:0000313" key="1">
    <source>
        <dbReference type="EnsemblPlants" id="OB01G20190.1"/>
    </source>
</evidence>
<organism evidence="1">
    <name type="scientific">Oryza brachyantha</name>
    <name type="common">malo sina</name>
    <dbReference type="NCBI Taxonomy" id="4533"/>
    <lineage>
        <taxon>Eukaryota</taxon>
        <taxon>Viridiplantae</taxon>
        <taxon>Streptophyta</taxon>
        <taxon>Embryophyta</taxon>
        <taxon>Tracheophyta</taxon>
        <taxon>Spermatophyta</taxon>
        <taxon>Magnoliopsida</taxon>
        <taxon>Liliopsida</taxon>
        <taxon>Poales</taxon>
        <taxon>Poaceae</taxon>
        <taxon>BOP clade</taxon>
        <taxon>Oryzoideae</taxon>
        <taxon>Oryzeae</taxon>
        <taxon>Oryzinae</taxon>
        <taxon>Oryza</taxon>
    </lineage>
</organism>
<protein>
    <submittedName>
        <fullName evidence="1">Uncharacterized protein</fullName>
    </submittedName>
</protein>
<dbReference type="Proteomes" id="UP000006038">
    <property type="component" value="Chromosome 1"/>
</dbReference>
<dbReference type="HOGENOM" id="CLU_2546220_0_0_1"/>
<proteinExistence type="predicted"/>
<reference evidence="1" key="2">
    <citation type="submission" date="2013-04" db="UniProtKB">
        <authorList>
            <consortium name="EnsemblPlants"/>
        </authorList>
    </citation>
    <scope>IDENTIFICATION</scope>
</reference>
<dbReference type="AlphaFoldDB" id="J3KYG3"/>
<accession>J3KYG3</accession>
<name>J3KYG3_ORYBR</name>
<evidence type="ECO:0000313" key="2">
    <source>
        <dbReference type="Proteomes" id="UP000006038"/>
    </source>
</evidence>
<dbReference type="Gramene" id="OB01G20190.1">
    <property type="protein sequence ID" value="OB01G20190.1"/>
    <property type="gene ID" value="OB01G20190"/>
</dbReference>
<keyword evidence="2" id="KW-1185">Reference proteome</keyword>
<dbReference type="EnsemblPlants" id="OB01G20190.1">
    <property type="protein sequence ID" value="OB01G20190.1"/>
    <property type="gene ID" value="OB01G20190"/>
</dbReference>
<sequence length="83" mass="9610">MHASKHPFFFRQYHTLYHDLDRSIDRGPCGQRRNASAICNLQVGNFHDQNAYWNIYTVIIAGLSVSDRHRIKIVSSASYCNLI</sequence>